<evidence type="ECO:0000256" key="1">
    <source>
        <dbReference type="SAM" id="Coils"/>
    </source>
</evidence>
<name>A0ABY5UAG5_LACSH</name>
<organism evidence="3 4">
    <name type="scientific">Laceyella sacchari</name>
    <name type="common">Thermoactinomyces thalpophilus</name>
    <dbReference type="NCBI Taxonomy" id="37482"/>
    <lineage>
        <taxon>Bacteria</taxon>
        <taxon>Bacillati</taxon>
        <taxon>Bacillota</taxon>
        <taxon>Bacilli</taxon>
        <taxon>Bacillales</taxon>
        <taxon>Thermoactinomycetaceae</taxon>
        <taxon>Laceyella</taxon>
    </lineage>
</organism>
<evidence type="ECO:0000256" key="2">
    <source>
        <dbReference type="SAM" id="MobiDB-lite"/>
    </source>
</evidence>
<feature type="coiled-coil region" evidence="1">
    <location>
        <begin position="51"/>
        <end position="135"/>
    </location>
</feature>
<keyword evidence="3" id="KW-0614">Plasmid</keyword>
<accession>A0ABY5UAG5</accession>
<dbReference type="RefSeq" id="WP_259436806.1">
    <property type="nucleotide sequence ID" value="NZ_CP103867.1"/>
</dbReference>
<feature type="compositionally biased region" description="Basic and acidic residues" evidence="2">
    <location>
        <begin position="164"/>
        <end position="173"/>
    </location>
</feature>
<dbReference type="EMBL" id="CP103867">
    <property type="protein sequence ID" value="UWE05312.1"/>
    <property type="molecule type" value="Genomic_DNA"/>
</dbReference>
<evidence type="ECO:0000313" key="4">
    <source>
        <dbReference type="Proteomes" id="UP001058650"/>
    </source>
</evidence>
<sequence>MLTQAEALERLKAAGITDSIQVLRRWVREELIKAKKSANKKEGYRIDVEDLERFIEERNPLYKEVKRLREENFQLKSTKDTSIRFPEMAIFVLYSGLSDQMNQLETQIQNKEIEKKEAQETLKKIKEAVDFYKEHVVISGKQLEERFDQTKKVVAKGGSGNESSKAEDGEAERISSTQGANKDGRRQWQLNEEVKQISPTKSAISMIEIRVFWNQVTRGKQPPEVEAYLRIDAVKEEFFKKSLQSEMRNGEYICPISNRGFKKKEDMMLSLIEEIIEKKKNEHLKWALENDPNKKDPAKGA</sequence>
<keyword evidence="1" id="KW-0175">Coiled coil</keyword>
<gene>
    <name evidence="3" type="ORF">NYR52_16470</name>
</gene>
<protein>
    <recommendedName>
        <fullName evidence="5">HTH merR-type domain-containing protein</fullName>
    </recommendedName>
</protein>
<proteinExistence type="predicted"/>
<evidence type="ECO:0000313" key="3">
    <source>
        <dbReference type="EMBL" id="UWE05312.1"/>
    </source>
</evidence>
<dbReference type="Gene3D" id="1.10.1660.10">
    <property type="match status" value="1"/>
</dbReference>
<evidence type="ECO:0008006" key="5">
    <source>
        <dbReference type="Google" id="ProtNLM"/>
    </source>
</evidence>
<keyword evidence="4" id="KW-1185">Reference proteome</keyword>
<geneLocation type="plasmid" evidence="3 4">
    <name>unnamed</name>
</geneLocation>
<reference evidence="3" key="1">
    <citation type="submission" date="2022-08" db="EMBL/GenBank/DDBJ databases">
        <title>The complete genome sequence of the thermophilic bacterium Laceyella sacchari FBKL4.010 reveals the basis for tetramethylpyrazine biosynthesis in Moutai-flavor Daqu.</title>
        <authorList>
            <person name="Li D."/>
            <person name="Huang W."/>
            <person name="Wang C."/>
            <person name="Qiu S."/>
        </authorList>
    </citation>
    <scope>NUCLEOTIDE SEQUENCE</scope>
    <source>
        <strain evidence="3">FBKL4.014</strain>
        <plasmid evidence="3">unnamed</plasmid>
    </source>
</reference>
<feature type="region of interest" description="Disordered" evidence="2">
    <location>
        <begin position="153"/>
        <end position="187"/>
    </location>
</feature>
<dbReference type="Proteomes" id="UP001058650">
    <property type="component" value="Plasmid unnamed"/>
</dbReference>